<dbReference type="EMBL" id="LKST01000002">
    <property type="protein sequence ID" value="KQB84598.1"/>
    <property type="molecule type" value="Genomic_DNA"/>
</dbReference>
<reference evidence="6 7" key="1">
    <citation type="submission" date="2015-10" db="EMBL/GenBank/DDBJ databases">
        <title>Corynebacteirum lowii and Corynebacterium oculi species nova, derived from human clinical disease and and emended description of Corynebacterium mastiditis.</title>
        <authorList>
            <person name="Bernard K."/>
            <person name="Pacheco A.L."/>
            <person name="Mcdougall C."/>
            <person name="Burtx T."/>
            <person name="Weibe D."/>
            <person name="Tyler S."/>
            <person name="Olson A.B."/>
            <person name="Cnockaert M."/>
            <person name="Eguchi H."/>
            <person name="Kuwahara T."/>
            <person name="Nakayama-Imaohji H."/>
            <person name="Boudewijins M."/>
            <person name="Van Hoecke F."/>
            <person name="Bernier A.-M."/>
            <person name="Vandamme P."/>
        </authorList>
    </citation>
    <scope>NUCLEOTIDE SEQUENCE [LARGE SCALE GENOMIC DNA]</scope>
    <source>
        <strain evidence="6 7">NML 130210</strain>
    </source>
</reference>
<dbReference type="PATRIC" id="fig|1544416.3.peg.1409"/>
<accession>A0A0Q0YQ67</accession>
<dbReference type="GO" id="GO:0005524">
    <property type="term" value="F:ATP binding"/>
    <property type="evidence" value="ECO:0007669"/>
    <property type="project" value="UniProtKB-KW"/>
</dbReference>
<keyword evidence="6" id="KW-0378">Hydrolase</keyword>
<comment type="caution">
    <text evidence="6">The sequence shown here is derived from an EMBL/GenBank/DDBJ whole genome shotgun (WGS) entry which is preliminary data.</text>
</comment>
<dbReference type="PANTHER" id="PTHR43335:SF8">
    <property type="entry name" value="ABC TRANSPORTER, ATP-BINDING PROTEIN"/>
    <property type="match status" value="1"/>
</dbReference>
<dbReference type="EC" id="3.6.3.-" evidence="6"/>
<evidence type="ECO:0000256" key="1">
    <source>
        <dbReference type="ARBA" id="ARBA00005417"/>
    </source>
</evidence>
<comment type="similarity">
    <text evidence="1">Belongs to the ABC transporter superfamily.</text>
</comment>
<dbReference type="InterPro" id="IPR027417">
    <property type="entry name" value="P-loop_NTPase"/>
</dbReference>
<dbReference type="AlphaFoldDB" id="A0A0Q0YQ67"/>
<dbReference type="Pfam" id="PF00005">
    <property type="entry name" value="ABC_tran"/>
    <property type="match status" value="1"/>
</dbReference>
<sequence>MQTLQITALTKSIAGREILSPSTLNVARGEICAIIGPNGAGKTTLFKIITGLAFPTSGAITILGRSFNHVSRDELLSDIGVIIENPEFRAGATAHDVLQLHFDMLGVTTPPQIAEILAQVGLVNSAQEPVASFSLGMKQRLALARAIAHQPKLLILDEPTNGLDPTGIADLRQILTDLAANGVTILIASHVLTELERTAHTVAVLVEGQLGDKQSVQTILAQYDGSLESFYNASVKGATA</sequence>
<evidence type="ECO:0000256" key="4">
    <source>
        <dbReference type="ARBA" id="ARBA00022840"/>
    </source>
</evidence>
<dbReference type="Gene3D" id="3.40.50.300">
    <property type="entry name" value="P-loop containing nucleotide triphosphate hydrolases"/>
    <property type="match status" value="1"/>
</dbReference>
<evidence type="ECO:0000313" key="6">
    <source>
        <dbReference type="EMBL" id="KQB84598.1"/>
    </source>
</evidence>
<feature type="domain" description="ABC transporter" evidence="5">
    <location>
        <begin position="4"/>
        <end position="232"/>
    </location>
</feature>
<dbReference type="Proteomes" id="UP000050517">
    <property type="component" value="Unassembled WGS sequence"/>
</dbReference>
<proteinExistence type="inferred from homology"/>
<dbReference type="PROSITE" id="PS50893">
    <property type="entry name" value="ABC_TRANSPORTER_2"/>
    <property type="match status" value="1"/>
</dbReference>
<dbReference type="PANTHER" id="PTHR43335">
    <property type="entry name" value="ABC TRANSPORTER, ATP-BINDING PROTEIN"/>
    <property type="match status" value="1"/>
</dbReference>
<dbReference type="SUPFAM" id="SSF52540">
    <property type="entry name" value="P-loop containing nucleoside triphosphate hydrolases"/>
    <property type="match status" value="1"/>
</dbReference>
<keyword evidence="2" id="KW-0813">Transport</keyword>
<dbReference type="GO" id="GO:0016887">
    <property type="term" value="F:ATP hydrolysis activity"/>
    <property type="evidence" value="ECO:0007669"/>
    <property type="project" value="InterPro"/>
</dbReference>
<dbReference type="RefSeq" id="WP_055122505.1">
    <property type="nucleotide sequence ID" value="NZ_LKST01000002.1"/>
</dbReference>
<keyword evidence="4 6" id="KW-0067">ATP-binding</keyword>
<gene>
    <name evidence="6" type="primary">yxlF_4</name>
    <name evidence="6" type="ORF">Cocul_01406</name>
</gene>
<organism evidence="6 7">
    <name type="scientific">Corynebacterium oculi</name>
    <dbReference type="NCBI Taxonomy" id="1544416"/>
    <lineage>
        <taxon>Bacteria</taxon>
        <taxon>Bacillati</taxon>
        <taxon>Actinomycetota</taxon>
        <taxon>Actinomycetes</taxon>
        <taxon>Mycobacteriales</taxon>
        <taxon>Corynebacteriaceae</taxon>
        <taxon>Corynebacterium</taxon>
    </lineage>
</organism>
<name>A0A0Q0YQ67_9CORY</name>
<evidence type="ECO:0000256" key="2">
    <source>
        <dbReference type="ARBA" id="ARBA00022448"/>
    </source>
</evidence>
<protein>
    <submittedName>
        <fullName evidence="6">Putative ABC transporter ATP-binding protein YxlF</fullName>
        <ecNumber evidence="6">3.6.3.-</ecNumber>
    </submittedName>
</protein>
<dbReference type="SMART" id="SM00382">
    <property type="entry name" value="AAA"/>
    <property type="match status" value="1"/>
</dbReference>
<evidence type="ECO:0000313" key="7">
    <source>
        <dbReference type="Proteomes" id="UP000050517"/>
    </source>
</evidence>
<dbReference type="InterPro" id="IPR003593">
    <property type="entry name" value="AAA+_ATPase"/>
</dbReference>
<dbReference type="STRING" id="1544416.Cocul_01406"/>
<keyword evidence="7" id="KW-1185">Reference proteome</keyword>
<evidence type="ECO:0000259" key="5">
    <source>
        <dbReference type="PROSITE" id="PS50893"/>
    </source>
</evidence>
<dbReference type="InterPro" id="IPR017871">
    <property type="entry name" value="ABC_transporter-like_CS"/>
</dbReference>
<dbReference type="InterPro" id="IPR003439">
    <property type="entry name" value="ABC_transporter-like_ATP-bd"/>
</dbReference>
<dbReference type="OrthoDB" id="9804819at2"/>
<evidence type="ECO:0000256" key="3">
    <source>
        <dbReference type="ARBA" id="ARBA00022741"/>
    </source>
</evidence>
<keyword evidence="3" id="KW-0547">Nucleotide-binding</keyword>
<dbReference type="PROSITE" id="PS00211">
    <property type="entry name" value="ABC_TRANSPORTER_1"/>
    <property type="match status" value="1"/>
</dbReference>